<accession>A0A9Q1KUJ2</accession>
<dbReference type="PANTHER" id="PTHR47926">
    <property type="entry name" value="PENTATRICOPEPTIDE REPEAT-CONTAINING PROTEIN"/>
    <property type="match status" value="1"/>
</dbReference>
<dbReference type="InterPro" id="IPR002885">
    <property type="entry name" value="PPR_rpt"/>
</dbReference>
<dbReference type="Gene3D" id="1.25.40.10">
    <property type="entry name" value="Tetratricopeptide repeat domain"/>
    <property type="match status" value="3"/>
</dbReference>
<dbReference type="GO" id="GO:0003723">
    <property type="term" value="F:RNA binding"/>
    <property type="evidence" value="ECO:0007669"/>
    <property type="project" value="InterPro"/>
</dbReference>
<dbReference type="FunFam" id="1.25.40.10:FF:000285">
    <property type="entry name" value="Pentatricopeptide repeat-containing protein, chloroplastic"/>
    <property type="match status" value="1"/>
</dbReference>
<protein>
    <recommendedName>
        <fullName evidence="5">Chlororespiratory reduction 2</fullName>
    </recommendedName>
</protein>
<evidence type="ECO:0008006" key="5">
    <source>
        <dbReference type="Google" id="ProtNLM"/>
    </source>
</evidence>
<reference evidence="3" key="1">
    <citation type="submission" date="2022-04" db="EMBL/GenBank/DDBJ databases">
        <title>Carnegiea gigantea Genome sequencing and assembly v2.</title>
        <authorList>
            <person name="Copetti D."/>
            <person name="Sanderson M.J."/>
            <person name="Burquez A."/>
            <person name="Wojciechowski M.F."/>
        </authorList>
    </citation>
    <scope>NUCLEOTIDE SEQUENCE</scope>
    <source>
        <strain evidence="3">SGP5-SGP5p</strain>
        <tissue evidence="3">Aerial part</tissue>
    </source>
</reference>
<dbReference type="EMBL" id="JAKOGI010000019">
    <property type="protein sequence ID" value="KAJ8449677.1"/>
    <property type="molecule type" value="Genomic_DNA"/>
</dbReference>
<proteinExistence type="predicted"/>
<feature type="repeat" description="PPR" evidence="2">
    <location>
        <begin position="303"/>
        <end position="337"/>
    </location>
</feature>
<name>A0A9Q1KUJ2_9CARY</name>
<dbReference type="OrthoDB" id="1854885at2759"/>
<evidence type="ECO:0000256" key="1">
    <source>
        <dbReference type="ARBA" id="ARBA00022737"/>
    </source>
</evidence>
<keyword evidence="4" id="KW-1185">Reference proteome</keyword>
<dbReference type="GO" id="GO:0009451">
    <property type="term" value="P:RNA modification"/>
    <property type="evidence" value="ECO:0007669"/>
    <property type="project" value="InterPro"/>
</dbReference>
<feature type="repeat" description="PPR" evidence="2">
    <location>
        <begin position="170"/>
        <end position="204"/>
    </location>
</feature>
<dbReference type="InterPro" id="IPR011990">
    <property type="entry name" value="TPR-like_helical_dom_sf"/>
</dbReference>
<evidence type="ECO:0000313" key="3">
    <source>
        <dbReference type="EMBL" id="KAJ8449677.1"/>
    </source>
</evidence>
<dbReference type="Pfam" id="PF20431">
    <property type="entry name" value="E_motif"/>
    <property type="match status" value="1"/>
</dbReference>
<gene>
    <name evidence="3" type="ORF">Cgig2_001333</name>
</gene>
<dbReference type="InterPro" id="IPR046960">
    <property type="entry name" value="PPR_At4g14850-like_plant"/>
</dbReference>
<dbReference type="FunFam" id="1.25.40.10:FF:000031">
    <property type="entry name" value="Pentatricopeptide repeat-containing protein mitochondrial"/>
    <property type="match status" value="1"/>
</dbReference>
<evidence type="ECO:0000256" key="2">
    <source>
        <dbReference type="PROSITE-ProRule" id="PRU00708"/>
    </source>
</evidence>
<comment type="caution">
    <text evidence="3">The sequence shown here is derived from an EMBL/GenBank/DDBJ whole genome shotgun (WGS) entry which is preliminary data.</text>
</comment>
<dbReference type="Pfam" id="PF13041">
    <property type="entry name" value="PPR_2"/>
    <property type="match status" value="1"/>
</dbReference>
<sequence>MLCSHFVHHLRACAKLSSQSLGQKLHAQIIKLGLQQYGPLPNSLLEMYGKCGVMGDALQMFDEMPQRDIVSWASTLTAYNHAGLPRRSLSIFAEMWEHDRLQPDHFVIASLVKACASLGDVRLGKQVHAYFVRSPFYDDDVAKSSLVDMYSKCGFPHHARTVFNLIRVKGTVSWTALISGYAQTGRKGDALELFSRMPVKNLLSWSALISGLVQSGHGIDAFSIFMKMRKETDHGIDPFILSAIIAACANMAMLELGKQVHCLALALCLDSNLFVSNALVDMYAKCSDLLAAKSIFTNTRERDVVTWTSIIVGTAQHGQAKEALSLYDEMMLDGVKPNEVTFLGLIYACSHVGLVSKGRHLFNSMSKDYGIRPSLEHYTSLLDLLSRSGHLGEAEELLKTMPYEPDEAAWAALLSACRQHKNTKVAVRVADHLLCLGPKDPSTLILLSNTYAAASMWERVSKVRKLMSVMDFRKEPGCSCIELAKESQVFYAGDSSHPMKDQLLGLLKELDEEMRKRGYVPDTSYVLHDLEQHEKDLLFMDIVWAACMLHASKLP</sequence>
<dbReference type="PANTHER" id="PTHR47926:SF495">
    <property type="entry name" value="DYW DOMAIN-CONTAINING PROTEIN"/>
    <property type="match status" value="1"/>
</dbReference>
<dbReference type="FunFam" id="1.25.40.10:FF:000366">
    <property type="entry name" value="Pentatricopeptide (PPR) repeat-containing protein"/>
    <property type="match status" value="1"/>
</dbReference>
<dbReference type="NCBIfam" id="TIGR00756">
    <property type="entry name" value="PPR"/>
    <property type="match status" value="4"/>
</dbReference>
<evidence type="ECO:0000313" key="4">
    <source>
        <dbReference type="Proteomes" id="UP001153076"/>
    </source>
</evidence>
<keyword evidence="1" id="KW-0677">Repeat</keyword>
<dbReference type="AlphaFoldDB" id="A0A9Q1KUJ2"/>
<dbReference type="InterPro" id="IPR046848">
    <property type="entry name" value="E_motif"/>
</dbReference>
<dbReference type="Proteomes" id="UP001153076">
    <property type="component" value="Unassembled WGS sequence"/>
</dbReference>
<dbReference type="PROSITE" id="PS51375">
    <property type="entry name" value="PPR"/>
    <property type="match status" value="2"/>
</dbReference>
<dbReference type="Pfam" id="PF01535">
    <property type="entry name" value="PPR"/>
    <property type="match status" value="6"/>
</dbReference>
<organism evidence="3 4">
    <name type="scientific">Carnegiea gigantea</name>
    <dbReference type="NCBI Taxonomy" id="171969"/>
    <lineage>
        <taxon>Eukaryota</taxon>
        <taxon>Viridiplantae</taxon>
        <taxon>Streptophyta</taxon>
        <taxon>Embryophyta</taxon>
        <taxon>Tracheophyta</taxon>
        <taxon>Spermatophyta</taxon>
        <taxon>Magnoliopsida</taxon>
        <taxon>eudicotyledons</taxon>
        <taxon>Gunneridae</taxon>
        <taxon>Pentapetalae</taxon>
        <taxon>Caryophyllales</taxon>
        <taxon>Cactineae</taxon>
        <taxon>Cactaceae</taxon>
        <taxon>Cactoideae</taxon>
        <taxon>Echinocereeae</taxon>
        <taxon>Carnegiea</taxon>
    </lineage>
</organism>